<dbReference type="PRINTS" id="PR01046">
    <property type="entry name" value="TRNASYNTHPRO"/>
</dbReference>
<comment type="function">
    <text evidence="10">Catalyzes the attachment of proline to tRNA(Pro) in a two-step reaction: proline is first activated by ATP to form Pro-AMP and then transferred to the acceptor end of tRNA(Pro). As ProRS can inadvertently accommodate and process non-cognate amino acids such as alanine and cysteine, to avoid such errors it has two additional distinct editing activities against alanine. One activity is designated as 'pretransfer' editing and involves the tRNA(Pro)-independent hydrolysis of activated Ala-AMP. The other activity is designated 'posttransfer' editing and involves deacylation of mischarged Ala-tRNA(Pro). The misacylated Cys-tRNA(Pro) is not edited by ProRS.</text>
</comment>
<gene>
    <name evidence="10" type="primary">proS</name>
    <name evidence="12" type="ORF">FYJ85_12165</name>
</gene>
<dbReference type="RefSeq" id="WP_106053468.1">
    <property type="nucleotide sequence ID" value="NZ_CALXOB010000032.1"/>
</dbReference>
<comment type="subunit">
    <text evidence="2 10">Homodimer.</text>
</comment>
<dbReference type="InterPro" id="IPR050062">
    <property type="entry name" value="Pro-tRNA_synthetase"/>
</dbReference>
<reference evidence="12 13" key="1">
    <citation type="submission" date="2019-08" db="EMBL/GenBank/DDBJ databases">
        <title>In-depth cultivation of the pig gut microbiome towards novel bacterial diversity and tailored functional studies.</title>
        <authorList>
            <person name="Wylensek D."/>
            <person name="Hitch T.C.A."/>
            <person name="Clavel T."/>
        </authorList>
    </citation>
    <scope>NUCLEOTIDE SEQUENCE [LARGE SCALE GENOMIC DNA]</scope>
    <source>
        <strain evidence="12 13">BBE-744-WT-12</strain>
    </source>
</reference>
<dbReference type="PANTHER" id="PTHR42753">
    <property type="entry name" value="MITOCHONDRIAL RIBOSOME PROTEIN L39/PROLYL-TRNA LIGASE FAMILY MEMBER"/>
    <property type="match status" value="1"/>
</dbReference>
<name>A0A844G3R5_9BACT</name>
<dbReference type="PANTHER" id="PTHR42753:SF2">
    <property type="entry name" value="PROLINE--TRNA LIGASE"/>
    <property type="match status" value="1"/>
</dbReference>
<dbReference type="InterPro" id="IPR002316">
    <property type="entry name" value="Pro-tRNA-ligase_IIa"/>
</dbReference>
<evidence type="ECO:0000313" key="13">
    <source>
        <dbReference type="Proteomes" id="UP000435649"/>
    </source>
</evidence>
<dbReference type="CDD" id="cd04334">
    <property type="entry name" value="ProRS-INS"/>
    <property type="match status" value="1"/>
</dbReference>
<dbReference type="CDD" id="cd00779">
    <property type="entry name" value="ProRS_core_prok"/>
    <property type="match status" value="1"/>
</dbReference>
<dbReference type="SUPFAM" id="SSF55681">
    <property type="entry name" value="Class II aaRS and biotin synthetases"/>
    <property type="match status" value="1"/>
</dbReference>
<dbReference type="PROSITE" id="PS50862">
    <property type="entry name" value="AA_TRNA_LIGASE_II"/>
    <property type="match status" value="1"/>
</dbReference>
<evidence type="ECO:0000313" key="12">
    <source>
        <dbReference type="EMBL" id="MST97793.1"/>
    </source>
</evidence>
<dbReference type="Gene3D" id="3.40.50.800">
    <property type="entry name" value="Anticodon-binding domain"/>
    <property type="match status" value="1"/>
</dbReference>
<dbReference type="SUPFAM" id="SSF55826">
    <property type="entry name" value="YbaK/ProRS associated domain"/>
    <property type="match status" value="1"/>
</dbReference>
<evidence type="ECO:0000256" key="5">
    <source>
        <dbReference type="ARBA" id="ARBA00022741"/>
    </source>
</evidence>
<dbReference type="EMBL" id="VUNS01000012">
    <property type="protein sequence ID" value="MST97793.1"/>
    <property type="molecule type" value="Genomic_DNA"/>
</dbReference>
<sequence>MRMSQLVGRRIKEDPKDAKTVSHKFLIRGGYVRPVSAGIYSLLPVGKRIVAKIEKIIREEMNRVDGQEVLMPVVLPAELWQESGRYESVGSELLRFKDRNDKPMLLAMTHEEGITHLVRTEINSYKQLPVMLYQIQTKYRDEARPRAGLIRVREFTMKDAYSFHTDQADLEKYYVRCHEAYVRIFRRLGMKNVLSIEANSGMMGGKVSHEFMAICDCGEDTVITNSDHSYRANREIAVAAWKFDKGEPLPLEKVHTPGAKTIEEVADFLGVKAENTGKAVFYQDARTGELVFVLIRGDFEVNETKLGNAVRIPELKFADDAAILAAGAVPGFASPVGIDGKKVRIVIDRSAAESGNLVVGANETGYHYKNFNFDRDMAGAECLVADIATVREGDPCPLTGEPLVFSRGIEVGNIFQLGTKYTESMHCEYLDRDGKARPMVMGCYGIGVGRAMAAVIEQSSDEYGPIWPLSIAPYQVQICAVNPGKDNVGEVCEKLYADLQAAGIEVLYDDRGEKAGSMFSDADLLGIPFRLVVSPKTLADGQAEFKLRGSRDAERIAVEEAIPLLKRKIEAENAKYL</sequence>
<dbReference type="InterPro" id="IPR036621">
    <property type="entry name" value="Anticodon-bd_dom_sf"/>
</dbReference>
<dbReference type="Pfam" id="PF00587">
    <property type="entry name" value="tRNA-synt_2b"/>
    <property type="match status" value="1"/>
</dbReference>
<keyword evidence="8 10" id="KW-0030">Aminoacyl-tRNA synthetase</keyword>
<dbReference type="InterPro" id="IPR004154">
    <property type="entry name" value="Anticodon-bd"/>
</dbReference>
<keyword evidence="7 10" id="KW-0648">Protein biosynthesis</keyword>
<dbReference type="InterPro" id="IPR006195">
    <property type="entry name" value="aa-tRNA-synth_II"/>
</dbReference>
<dbReference type="NCBIfam" id="NF006625">
    <property type="entry name" value="PRK09194.1"/>
    <property type="match status" value="1"/>
</dbReference>
<evidence type="ECO:0000256" key="4">
    <source>
        <dbReference type="ARBA" id="ARBA00022598"/>
    </source>
</evidence>
<proteinExistence type="inferred from homology"/>
<evidence type="ECO:0000256" key="2">
    <source>
        <dbReference type="ARBA" id="ARBA00011738"/>
    </source>
</evidence>
<keyword evidence="5 10" id="KW-0547">Nucleotide-binding</keyword>
<dbReference type="InterPro" id="IPR007214">
    <property type="entry name" value="YbaK/aa-tRNA-synth-assoc-dom"/>
</dbReference>
<keyword evidence="4 10" id="KW-0436">Ligase</keyword>
<keyword evidence="6 10" id="KW-0067">ATP-binding</keyword>
<dbReference type="HAMAP" id="MF_01569">
    <property type="entry name" value="Pro_tRNA_synth_type1"/>
    <property type="match status" value="1"/>
</dbReference>
<dbReference type="SUPFAM" id="SSF52954">
    <property type="entry name" value="Class II aaRS ABD-related"/>
    <property type="match status" value="1"/>
</dbReference>
<dbReference type="NCBIfam" id="TIGR00409">
    <property type="entry name" value="proS_fam_II"/>
    <property type="match status" value="1"/>
</dbReference>
<dbReference type="AlphaFoldDB" id="A0A844G3R5"/>
<dbReference type="Pfam" id="PF03129">
    <property type="entry name" value="HGTP_anticodon"/>
    <property type="match status" value="1"/>
</dbReference>
<keyword evidence="13" id="KW-1185">Reference proteome</keyword>
<comment type="similarity">
    <text evidence="10">Belongs to the class-II aminoacyl-tRNA synthetase family. ProS type 1 subfamily.</text>
</comment>
<dbReference type="InterPro" id="IPR002314">
    <property type="entry name" value="aa-tRNA-synt_IIb"/>
</dbReference>
<keyword evidence="3 10" id="KW-0963">Cytoplasm</keyword>
<evidence type="ECO:0000256" key="10">
    <source>
        <dbReference type="HAMAP-Rule" id="MF_01569"/>
    </source>
</evidence>
<evidence type="ECO:0000256" key="1">
    <source>
        <dbReference type="ARBA" id="ARBA00004496"/>
    </source>
</evidence>
<dbReference type="InterPro" id="IPR036754">
    <property type="entry name" value="YbaK/aa-tRNA-synt-asso_dom_sf"/>
</dbReference>
<comment type="domain">
    <text evidence="10">Consists of three domains: the N-terminal catalytic domain, the editing domain and the C-terminal anticodon-binding domain.</text>
</comment>
<dbReference type="InterPro" id="IPR045864">
    <property type="entry name" value="aa-tRNA-synth_II/BPL/LPL"/>
</dbReference>
<dbReference type="EC" id="6.1.1.15" evidence="10"/>
<dbReference type="GO" id="GO:0002161">
    <property type="term" value="F:aminoacyl-tRNA deacylase activity"/>
    <property type="evidence" value="ECO:0007669"/>
    <property type="project" value="InterPro"/>
</dbReference>
<dbReference type="Pfam" id="PF04073">
    <property type="entry name" value="tRNA_edit"/>
    <property type="match status" value="1"/>
</dbReference>
<dbReference type="InterPro" id="IPR033730">
    <property type="entry name" value="ProRS_core_prok"/>
</dbReference>
<dbReference type="GO" id="GO:0004827">
    <property type="term" value="F:proline-tRNA ligase activity"/>
    <property type="evidence" value="ECO:0007669"/>
    <property type="project" value="UniProtKB-UniRule"/>
</dbReference>
<dbReference type="Gene3D" id="3.90.960.10">
    <property type="entry name" value="YbaK/aminoacyl-tRNA synthetase-associated domain"/>
    <property type="match status" value="1"/>
</dbReference>
<dbReference type="InterPro" id="IPR044140">
    <property type="entry name" value="ProRS_anticodon_short"/>
</dbReference>
<evidence type="ECO:0000256" key="3">
    <source>
        <dbReference type="ARBA" id="ARBA00022490"/>
    </source>
</evidence>
<comment type="caution">
    <text evidence="12">The sequence shown here is derived from an EMBL/GenBank/DDBJ whole genome shotgun (WGS) entry which is preliminary data.</text>
</comment>
<organism evidence="12 13">
    <name type="scientific">Victivallis lenta</name>
    <dbReference type="NCBI Taxonomy" id="2606640"/>
    <lineage>
        <taxon>Bacteria</taxon>
        <taxon>Pseudomonadati</taxon>
        <taxon>Lentisphaerota</taxon>
        <taxon>Lentisphaeria</taxon>
        <taxon>Victivallales</taxon>
        <taxon>Victivallaceae</taxon>
        <taxon>Victivallis</taxon>
    </lineage>
</organism>
<accession>A0A844G3R5</accession>
<comment type="catalytic activity">
    <reaction evidence="9 10">
        <text>tRNA(Pro) + L-proline + ATP = L-prolyl-tRNA(Pro) + AMP + diphosphate</text>
        <dbReference type="Rhea" id="RHEA:14305"/>
        <dbReference type="Rhea" id="RHEA-COMP:9700"/>
        <dbReference type="Rhea" id="RHEA-COMP:9702"/>
        <dbReference type="ChEBI" id="CHEBI:30616"/>
        <dbReference type="ChEBI" id="CHEBI:33019"/>
        <dbReference type="ChEBI" id="CHEBI:60039"/>
        <dbReference type="ChEBI" id="CHEBI:78442"/>
        <dbReference type="ChEBI" id="CHEBI:78532"/>
        <dbReference type="ChEBI" id="CHEBI:456215"/>
        <dbReference type="EC" id="6.1.1.15"/>
    </reaction>
</comment>
<dbReference type="InterPro" id="IPR004500">
    <property type="entry name" value="Pro-tRNA-synth_IIa_bac-type"/>
</dbReference>
<protein>
    <recommendedName>
        <fullName evidence="10">Proline--tRNA ligase</fullName>
        <ecNumber evidence="10">6.1.1.15</ecNumber>
    </recommendedName>
    <alternativeName>
        <fullName evidence="10">Prolyl-tRNA synthetase</fullName>
        <shortName evidence="10">ProRS</shortName>
    </alternativeName>
</protein>
<feature type="domain" description="Aminoacyl-transfer RNA synthetases class-II family profile" evidence="11">
    <location>
        <begin position="33"/>
        <end position="468"/>
    </location>
</feature>
<evidence type="ECO:0000256" key="9">
    <source>
        <dbReference type="ARBA" id="ARBA00047671"/>
    </source>
</evidence>
<evidence type="ECO:0000259" key="11">
    <source>
        <dbReference type="PROSITE" id="PS50862"/>
    </source>
</evidence>
<dbReference type="GO" id="GO:0005524">
    <property type="term" value="F:ATP binding"/>
    <property type="evidence" value="ECO:0007669"/>
    <property type="project" value="UniProtKB-UniRule"/>
</dbReference>
<evidence type="ECO:0000256" key="7">
    <source>
        <dbReference type="ARBA" id="ARBA00022917"/>
    </source>
</evidence>
<dbReference type="Gene3D" id="3.30.930.10">
    <property type="entry name" value="Bira Bifunctional Protein, Domain 2"/>
    <property type="match status" value="2"/>
</dbReference>
<dbReference type="GO" id="GO:0006433">
    <property type="term" value="P:prolyl-tRNA aminoacylation"/>
    <property type="evidence" value="ECO:0007669"/>
    <property type="project" value="UniProtKB-UniRule"/>
</dbReference>
<dbReference type="Proteomes" id="UP000435649">
    <property type="component" value="Unassembled WGS sequence"/>
</dbReference>
<dbReference type="CDD" id="cd00861">
    <property type="entry name" value="ProRS_anticodon_short"/>
    <property type="match status" value="1"/>
</dbReference>
<evidence type="ECO:0000256" key="8">
    <source>
        <dbReference type="ARBA" id="ARBA00023146"/>
    </source>
</evidence>
<comment type="subcellular location">
    <subcellularLocation>
        <location evidence="1 10">Cytoplasm</location>
    </subcellularLocation>
</comment>
<dbReference type="InterPro" id="IPR023717">
    <property type="entry name" value="Pro-tRNA-Synthase_IIa_type1"/>
</dbReference>
<evidence type="ECO:0000256" key="6">
    <source>
        <dbReference type="ARBA" id="ARBA00022840"/>
    </source>
</evidence>
<dbReference type="GO" id="GO:0005829">
    <property type="term" value="C:cytosol"/>
    <property type="evidence" value="ECO:0007669"/>
    <property type="project" value="TreeGrafter"/>
</dbReference>